<evidence type="ECO:0000256" key="1">
    <source>
        <dbReference type="SAM" id="MobiDB-lite"/>
    </source>
</evidence>
<dbReference type="AlphaFoldDB" id="A0A6A6DUI0"/>
<feature type="region of interest" description="Disordered" evidence="1">
    <location>
        <begin position="97"/>
        <end position="135"/>
    </location>
</feature>
<accession>A0A6A6DUI0</accession>
<protein>
    <submittedName>
        <fullName evidence="2">Uncharacterized protein</fullName>
    </submittedName>
</protein>
<keyword evidence="3" id="KW-1185">Reference proteome</keyword>
<gene>
    <name evidence="2" type="ORF">K469DRAFT_691941</name>
</gene>
<dbReference type="Proteomes" id="UP000800200">
    <property type="component" value="Unassembled WGS sequence"/>
</dbReference>
<reference evidence="2" key="1">
    <citation type="journal article" date="2020" name="Stud. Mycol.">
        <title>101 Dothideomycetes genomes: a test case for predicting lifestyles and emergence of pathogens.</title>
        <authorList>
            <person name="Haridas S."/>
            <person name="Albert R."/>
            <person name="Binder M."/>
            <person name="Bloem J."/>
            <person name="Labutti K."/>
            <person name="Salamov A."/>
            <person name="Andreopoulos B."/>
            <person name="Baker S."/>
            <person name="Barry K."/>
            <person name="Bills G."/>
            <person name="Bluhm B."/>
            <person name="Cannon C."/>
            <person name="Castanera R."/>
            <person name="Culley D."/>
            <person name="Daum C."/>
            <person name="Ezra D."/>
            <person name="Gonzalez J."/>
            <person name="Henrissat B."/>
            <person name="Kuo A."/>
            <person name="Liang C."/>
            <person name="Lipzen A."/>
            <person name="Lutzoni F."/>
            <person name="Magnuson J."/>
            <person name="Mondo S."/>
            <person name="Nolan M."/>
            <person name="Ohm R."/>
            <person name="Pangilinan J."/>
            <person name="Park H.-J."/>
            <person name="Ramirez L."/>
            <person name="Alfaro M."/>
            <person name="Sun H."/>
            <person name="Tritt A."/>
            <person name="Yoshinaga Y."/>
            <person name="Zwiers L.-H."/>
            <person name="Turgeon B."/>
            <person name="Goodwin S."/>
            <person name="Spatafora J."/>
            <person name="Crous P."/>
            <person name="Grigoriev I."/>
        </authorList>
    </citation>
    <scope>NUCLEOTIDE SEQUENCE</scope>
    <source>
        <strain evidence="2">CBS 207.26</strain>
    </source>
</reference>
<evidence type="ECO:0000313" key="2">
    <source>
        <dbReference type="EMBL" id="KAF2181889.1"/>
    </source>
</evidence>
<feature type="region of interest" description="Disordered" evidence="1">
    <location>
        <begin position="148"/>
        <end position="169"/>
    </location>
</feature>
<organism evidence="2 3">
    <name type="scientific">Zopfia rhizophila CBS 207.26</name>
    <dbReference type="NCBI Taxonomy" id="1314779"/>
    <lineage>
        <taxon>Eukaryota</taxon>
        <taxon>Fungi</taxon>
        <taxon>Dikarya</taxon>
        <taxon>Ascomycota</taxon>
        <taxon>Pezizomycotina</taxon>
        <taxon>Dothideomycetes</taxon>
        <taxon>Dothideomycetes incertae sedis</taxon>
        <taxon>Zopfiaceae</taxon>
        <taxon>Zopfia</taxon>
    </lineage>
</organism>
<sequence length="219" mass="24744">MTTTSVDKYGTVTLNILPVVNRTTTQFETADRQEGPGARLQQRLRSFQEAELKHDLLFHLEKPPTAVPGRHVGDHEHPSSRVDSQVVAEAVHISTNTLHPALRGVDGRGGGKRSRRRPQGREVRPRHKHQADQRRDVSIAHVVSIPTTDRLTTAATKPSRRPPVRNSAGNTRLLILQTKFSSQLAKHIRYSRCYSNNYLLLSNWRLLKTLAKTPTNRRP</sequence>
<dbReference type="EMBL" id="ML994651">
    <property type="protein sequence ID" value="KAF2181889.1"/>
    <property type="molecule type" value="Genomic_DNA"/>
</dbReference>
<proteinExistence type="predicted"/>
<evidence type="ECO:0000313" key="3">
    <source>
        <dbReference type="Proteomes" id="UP000800200"/>
    </source>
</evidence>
<name>A0A6A6DUI0_9PEZI</name>
<feature type="compositionally biased region" description="Basic residues" evidence="1">
    <location>
        <begin position="110"/>
        <end position="129"/>
    </location>
</feature>